<evidence type="ECO:0000313" key="2">
    <source>
        <dbReference type="RefSeq" id="XP_056698475.1"/>
    </source>
</evidence>
<reference evidence="2" key="2">
    <citation type="submission" date="2025-08" db="UniProtKB">
        <authorList>
            <consortium name="RefSeq"/>
        </authorList>
    </citation>
    <scope>IDENTIFICATION</scope>
    <source>
        <tissue evidence="2">Leaf</tissue>
    </source>
</reference>
<dbReference type="RefSeq" id="XP_056698475.1">
    <property type="nucleotide sequence ID" value="XM_056842497.1"/>
</dbReference>
<protein>
    <recommendedName>
        <fullName evidence="3">Endonuclease/exonuclease/phosphatase domain-containing protein</fullName>
    </recommendedName>
</protein>
<dbReference type="GeneID" id="110784796"/>
<dbReference type="PANTHER" id="PTHR33710:SF81">
    <property type="entry name" value="ENDONUCLEASE_EXONUCLEASE_PHOSPHATASE DOMAIN-CONTAINING PROTEIN"/>
    <property type="match status" value="1"/>
</dbReference>
<evidence type="ECO:0000313" key="1">
    <source>
        <dbReference type="Proteomes" id="UP000813463"/>
    </source>
</evidence>
<accession>A0ABM3RS67</accession>
<name>A0ABM3RS67_SPIOL</name>
<organism evidence="1 2">
    <name type="scientific">Spinacia oleracea</name>
    <name type="common">Spinach</name>
    <dbReference type="NCBI Taxonomy" id="3562"/>
    <lineage>
        <taxon>Eukaryota</taxon>
        <taxon>Viridiplantae</taxon>
        <taxon>Streptophyta</taxon>
        <taxon>Embryophyta</taxon>
        <taxon>Tracheophyta</taxon>
        <taxon>Spermatophyta</taxon>
        <taxon>Magnoliopsida</taxon>
        <taxon>eudicotyledons</taxon>
        <taxon>Gunneridae</taxon>
        <taxon>Pentapetalae</taxon>
        <taxon>Caryophyllales</taxon>
        <taxon>Chenopodiaceae</taxon>
        <taxon>Chenopodioideae</taxon>
        <taxon>Anserineae</taxon>
        <taxon>Spinacia</taxon>
    </lineage>
</organism>
<sequence length="298" mass="34555">MGALYLYLFNGWSFTTNNMCHPGGRVVLAWNPGEFQVNPVSCSSQMIHCEIGHEREALWKDICSLAGRIKGPWVLKGDFNCVLNTDERVGSDVRFSELQDFHNCVNRCGLEDVKSSGNFFTWNNKQQGDHRVFCKLDRVMTSQLWQNKYPNTEVCFKNEGYFDHCPGIILMYPQFVVGKKPFKFFPMWQDTPNYRNLIVQAWQEHQQGTKIYQVVQRLKRVRVVLKQLNKEGYGDIEVKEVKASQNLQKIQSELHLNPADVSLDDAEKVAQQEFLVAHSALLSFLSQKSQVKLDQRWR</sequence>
<evidence type="ECO:0008006" key="3">
    <source>
        <dbReference type="Google" id="ProtNLM"/>
    </source>
</evidence>
<dbReference type="PANTHER" id="PTHR33710">
    <property type="entry name" value="BNAC02G09200D PROTEIN"/>
    <property type="match status" value="1"/>
</dbReference>
<reference evidence="1" key="1">
    <citation type="journal article" date="2021" name="Nat. Commun.">
        <title>Genomic analyses provide insights into spinach domestication and the genetic basis of agronomic traits.</title>
        <authorList>
            <person name="Cai X."/>
            <person name="Sun X."/>
            <person name="Xu C."/>
            <person name="Sun H."/>
            <person name="Wang X."/>
            <person name="Ge C."/>
            <person name="Zhang Z."/>
            <person name="Wang Q."/>
            <person name="Fei Z."/>
            <person name="Jiao C."/>
            <person name="Wang Q."/>
        </authorList>
    </citation>
    <scope>NUCLEOTIDE SEQUENCE [LARGE SCALE GENOMIC DNA]</scope>
    <source>
        <strain evidence="1">cv. Varoflay</strain>
    </source>
</reference>
<gene>
    <name evidence="2" type="primary">LOC110784796</name>
</gene>
<dbReference type="Gene3D" id="3.60.10.10">
    <property type="entry name" value="Endonuclease/exonuclease/phosphatase"/>
    <property type="match status" value="1"/>
</dbReference>
<proteinExistence type="predicted"/>
<dbReference type="SUPFAM" id="SSF56219">
    <property type="entry name" value="DNase I-like"/>
    <property type="match status" value="1"/>
</dbReference>
<dbReference type="Proteomes" id="UP000813463">
    <property type="component" value="Chromosome 4"/>
</dbReference>
<keyword evidence="1" id="KW-1185">Reference proteome</keyword>
<dbReference type="InterPro" id="IPR036691">
    <property type="entry name" value="Endo/exonu/phosph_ase_sf"/>
</dbReference>